<feature type="region of interest" description="Disordered" evidence="1">
    <location>
        <begin position="263"/>
        <end position="368"/>
    </location>
</feature>
<feature type="region of interest" description="Disordered" evidence="1">
    <location>
        <begin position="33"/>
        <end position="140"/>
    </location>
</feature>
<feature type="chain" id="PRO_5047494222" description="Secreted protein" evidence="2">
    <location>
        <begin position="27"/>
        <end position="488"/>
    </location>
</feature>
<feature type="compositionally biased region" description="Polar residues" evidence="1">
    <location>
        <begin position="92"/>
        <end position="107"/>
    </location>
</feature>
<gene>
    <name evidence="3" type="ORF">RM528_16135</name>
</gene>
<dbReference type="RefSeq" id="WP_030229467.1">
    <property type="nucleotide sequence ID" value="NZ_JAVRFB010000011.1"/>
</dbReference>
<evidence type="ECO:0000313" key="3">
    <source>
        <dbReference type="EMBL" id="MDT0403376.1"/>
    </source>
</evidence>
<protein>
    <recommendedName>
        <fullName evidence="5">Secreted protein</fullName>
    </recommendedName>
</protein>
<feature type="compositionally biased region" description="Low complexity" evidence="1">
    <location>
        <begin position="78"/>
        <end position="91"/>
    </location>
</feature>
<evidence type="ECO:0008006" key="5">
    <source>
        <dbReference type="Google" id="ProtNLM"/>
    </source>
</evidence>
<evidence type="ECO:0000256" key="1">
    <source>
        <dbReference type="SAM" id="MobiDB-lite"/>
    </source>
</evidence>
<reference evidence="4" key="1">
    <citation type="submission" date="2023-07" db="EMBL/GenBank/DDBJ databases">
        <title>30 novel species of actinomycetes from the DSMZ collection.</title>
        <authorList>
            <person name="Nouioui I."/>
        </authorList>
    </citation>
    <scope>NUCLEOTIDE SEQUENCE [LARGE SCALE GENOMIC DNA]</scope>
    <source>
        <strain evidence="4">DSM 41635</strain>
    </source>
</reference>
<sequence>MARISRRYVIHAVNASLLATALAVPAGMTVATAEPRGTNRGTAEAVVRSTEPPPSDPGEGPTTTPPTPSPSEPDEPDSPTTSSTAPSNGTSDDATSPTSGETDGQTSEPPPEQETEAETEAEAEADEVTTGLAEEKEQVPEELAPAVDTLLGIIGALDTPETSPQDREGVIESAENLSIALAAISDPRTPPELREQLIAIVKQVTSTLEVVAGSGVPDEEGSLFILVVKRTTSALDIICDPRTPEELRSRLIPVVGETNYALKQSEERRPSGSANAWRSRKADTVQSTSMLLGASADIVHDRRTPPKEREELAEVSRQVSSLLRKITDPQTSRKERSAAEKELEDRTARMKDQQEESASARKGPKESLGEAAAVCSSAVFESVRDSSLMGGLRKLVPAAWEDEGVKDFWKAKEKSDDQIEVLAQLRNNERSEAPFEVVPLITALAELVPRDKLYGTLGGSSLSCTQTAKYLEERFGVTAGSWLTRTGG</sequence>
<organism evidence="3 4">
    <name type="scientific">Streptomyces edwardsiae</name>
    <dbReference type="NCBI Taxonomy" id="3075527"/>
    <lineage>
        <taxon>Bacteria</taxon>
        <taxon>Bacillati</taxon>
        <taxon>Actinomycetota</taxon>
        <taxon>Actinomycetes</taxon>
        <taxon>Kitasatosporales</taxon>
        <taxon>Streptomycetaceae</taxon>
        <taxon>Streptomyces</taxon>
    </lineage>
</organism>
<dbReference type="Proteomes" id="UP001180503">
    <property type="component" value="Unassembled WGS sequence"/>
</dbReference>
<name>A0ABU2QFY3_9ACTN</name>
<feature type="compositionally biased region" description="Basic and acidic residues" evidence="1">
    <location>
        <begin position="325"/>
        <end position="354"/>
    </location>
</feature>
<evidence type="ECO:0000256" key="2">
    <source>
        <dbReference type="SAM" id="SignalP"/>
    </source>
</evidence>
<keyword evidence="2" id="KW-0732">Signal</keyword>
<comment type="caution">
    <text evidence="3">The sequence shown here is derived from an EMBL/GenBank/DDBJ whole genome shotgun (WGS) entry which is preliminary data.</text>
</comment>
<proteinExistence type="predicted"/>
<feature type="compositionally biased region" description="Acidic residues" evidence="1">
    <location>
        <begin position="111"/>
        <end position="127"/>
    </location>
</feature>
<feature type="compositionally biased region" description="Basic and acidic residues" evidence="1">
    <location>
        <begin position="298"/>
        <end position="314"/>
    </location>
</feature>
<feature type="signal peptide" evidence="2">
    <location>
        <begin position="1"/>
        <end position="26"/>
    </location>
</feature>
<accession>A0ABU2QFY3</accession>
<evidence type="ECO:0000313" key="4">
    <source>
        <dbReference type="Proteomes" id="UP001180503"/>
    </source>
</evidence>
<dbReference type="EMBL" id="JAVRFB010000011">
    <property type="protein sequence ID" value="MDT0403376.1"/>
    <property type="molecule type" value="Genomic_DNA"/>
</dbReference>